<keyword evidence="2" id="KW-0479">Metal-binding</keyword>
<dbReference type="GO" id="GO:0005507">
    <property type="term" value="F:copper ion binding"/>
    <property type="evidence" value="ECO:0007669"/>
    <property type="project" value="InterPro"/>
</dbReference>
<dbReference type="PANTHER" id="PTHR38439:SF3">
    <property type="entry name" value="COPPER-RESISTANT CUPROPROTEIN COPI"/>
    <property type="match status" value="1"/>
</dbReference>
<dbReference type="RefSeq" id="WP_264842143.1">
    <property type="nucleotide sequence ID" value="NZ_AP025628.1"/>
</dbReference>
<dbReference type="Proteomes" id="UP001163687">
    <property type="component" value="Chromosome"/>
</dbReference>
<dbReference type="AlphaFoldDB" id="A0AA35CLG4"/>
<keyword evidence="3" id="KW-0249">Electron transport</keyword>
<reference evidence="7" key="1">
    <citation type="submission" date="2022-03" db="EMBL/GenBank/DDBJ databases">
        <title>Complete genome sequence of Caldinitratiruptor microaerophilus.</title>
        <authorList>
            <person name="Mukaiyama R."/>
            <person name="Nishiyama T."/>
            <person name="Ueda K."/>
        </authorList>
    </citation>
    <scope>NUCLEOTIDE SEQUENCE</scope>
    <source>
        <strain evidence="7">JCM 16183</strain>
    </source>
</reference>
<feature type="signal peptide" evidence="5">
    <location>
        <begin position="1"/>
        <end position="20"/>
    </location>
</feature>
<dbReference type="Gene3D" id="2.60.40.420">
    <property type="entry name" value="Cupredoxins - blue copper proteins"/>
    <property type="match status" value="1"/>
</dbReference>
<evidence type="ECO:0000313" key="8">
    <source>
        <dbReference type="Proteomes" id="UP001163687"/>
    </source>
</evidence>
<proteinExistence type="predicted"/>
<name>A0AA35CLG4_9FIRM</name>
<dbReference type="PANTHER" id="PTHR38439">
    <property type="entry name" value="AURACYANIN-B"/>
    <property type="match status" value="1"/>
</dbReference>
<keyword evidence="1" id="KW-0813">Transport</keyword>
<dbReference type="InterPro" id="IPR000923">
    <property type="entry name" value="BlueCu_1"/>
</dbReference>
<sequence>MGPQRLALAALLVGAATALAGCGQRSETSADKGGAQQVELVARSDLKFSVDTLSVKAGQPVALVLRNEDTAQLHDFTILKIPVKDVRGGNEAKGENVHAGMDMGMEPALHVSVQPGQTGRLEFTPTDRGQYEFFCTVPGHKDAGMKGTLTVN</sequence>
<organism evidence="7 8">
    <name type="scientific">Caldinitratiruptor microaerophilus</name>
    <dbReference type="NCBI Taxonomy" id="671077"/>
    <lineage>
        <taxon>Bacteria</taxon>
        <taxon>Bacillati</taxon>
        <taxon>Bacillota</taxon>
        <taxon>Clostridia</taxon>
        <taxon>Eubacteriales</taxon>
        <taxon>Symbiobacteriaceae</taxon>
        <taxon>Caldinitratiruptor</taxon>
    </lineage>
</organism>
<dbReference type="GO" id="GO:0009055">
    <property type="term" value="F:electron transfer activity"/>
    <property type="evidence" value="ECO:0007669"/>
    <property type="project" value="InterPro"/>
</dbReference>
<evidence type="ECO:0000256" key="3">
    <source>
        <dbReference type="ARBA" id="ARBA00022982"/>
    </source>
</evidence>
<feature type="domain" description="Blue (type 1) copper" evidence="6">
    <location>
        <begin position="41"/>
        <end position="152"/>
    </location>
</feature>
<evidence type="ECO:0000256" key="4">
    <source>
        <dbReference type="ARBA" id="ARBA00023008"/>
    </source>
</evidence>
<evidence type="ECO:0000256" key="2">
    <source>
        <dbReference type="ARBA" id="ARBA00022723"/>
    </source>
</evidence>
<dbReference type="InterPro" id="IPR028871">
    <property type="entry name" value="BlueCu_1_BS"/>
</dbReference>
<dbReference type="InterPro" id="IPR050845">
    <property type="entry name" value="Cu-binding_ET"/>
</dbReference>
<keyword evidence="5" id="KW-0732">Signal</keyword>
<keyword evidence="8" id="KW-1185">Reference proteome</keyword>
<feature type="chain" id="PRO_5041274042" description="Blue (type 1) copper domain-containing protein" evidence="5">
    <location>
        <begin position="21"/>
        <end position="152"/>
    </location>
</feature>
<evidence type="ECO:0000256" key="5">
    <source>
        <dbReference type="SAM" id="SignalP"/>
    </source>
</evidence>
<keyword evidence="4" id="KW-0186">Copper</keyword>
<dbReference type="InterPro" id="IPR033138">
    <property type="entry name" value="Cu_oxidase_CS"/>
</dbReference>
<evidence type="ECO:0000313" key="7">
    <source>
        <dbReference type="EMBL" id="BDG61499.1"/>
    </source>
</evidence>
<evidence type="ECO:0000259" key="6">
    <source>
        <dbReference type="Pfam" id="PF00127"/>
    </source>
</evidence>
<gene>
    <name evidence="7" type="ORF">caldi_25890</name>
</gene>
<protein>
    <recommendedName>
        <fullName evidence="6">Blue (type 1) copper domain-containing protein</fullName>
    </recommendedName>
</protein>
<dbReference type="PROSITE" id="PS00079">
    <property type="entry name" value="MULTICOPPER_OXIDASE1"/>
    <property type="match status" value="1"/>
</dbReference>
<dbReference type="KEGG" id="cmic:caldi_25890"/>
<dbReference type="InterPro" id="IPR008972">
    <property type="entry name" value="Cupredoxin"/>
</dbReference>
<dbReference type="PROSITE" id="PS00196">
    <property type="entry name" value="COPPER_BLUE"/>
    <property type="match status" value="1"/>
</dbReference>
<accession>A0AA35CLG4</accession>
<evidence type="ECO:0000256" key="1">
    <source>
        <dbReference type="ARBA" id="ARBA00022448"/>
    </source>
</evidence>
<dbReference type="PROSITE" id="PS51257">
    <property type="entry name" value="PROKAR_LIPOPROTEIN"/>
    <property type="match status" value="1"/>
</dbReference>
<dbReference type="Pfam" id="PF00127">
    <property type="entry name" value="Copper-bind"/>
    <property type="match status" value="1"/>
</dbReference>
<dbReference type="EMBL" id="AP025628">
    <property type="protein sequence ID" value="BDG61499.1"/>
    <property type="molecule type" value="Genomic_DNA"/>
</dbReference>
<dbReference type="SUPFAM" id="SSF49503">
    <property type="entry name" value="Cupredoxins"/>
    <property type="match status" value="1"/>
</dbReference>